<evidence type="ECO:0000313" key="12">
    <source>
        <dbReference type="Proteomes" id="UP000799440"/>
    </source>
</evidence>
<evidence type="ECO:0000256" key="7">
    <source>
        <dbReference type="ARBA" id="ARBA00023054"/>
    </source>
</evidence>
<dbReference type="GO" id="GO:0015031">
    <property type="term" value="P:protein transport"/>
    <property type="evidence" value="ECO:0007669"/>
    <property type="project" value="UniProtKB-KW"/>
</dbReference>
<comment type="subcellular location">
    <subcellularLocation>
        <location evidence="1">Membrane</location>
        <topology evidence="1">Single-pass type IV membrane protein</topology>
    </subcellularLocation>
</comment>
<keyword evidence="7" id="KW-0175">Coiled coil</keyword>
<dbReference type="GO" id="GO:0006890">
    <property type="term" value="P:retrograde vesicle-mediated transport, Golgi to endoplasmic reticulum"/>
    <property type="evidence" value="ECO:0007669"/>
    <property type="project" value="TreeGrafter"/>
</dbReference>
<dbReference type="InterPro" id="IPR000727">
    <property type="entry name" value="T_SNARE_dom"/>
</dbReference>
<evidence type="ECO:0000256" key="4">
    <source>
        <dbReference type="ARBA" id="ARBA00022692"/>
    </source>
</evidence>
<dbReference type="PANTHER" id="PTHR15959">
    <property type="entry name" value="SYNTAXIN-18"/>
    <property type="match status" value="1"/>
</dbReference>
<gene>
    <name evidence="11" type="ORF">M011DRAFT_404725</name>
</gene>
<reference evidence="11" key="1">
    <citation type="journal article" date="2020" name="Stud. Mycol.">
        <title>101 Dothideomycetes genomes: a test case for predicting lifestyles and emergence of pathogens.</title>
        <authorList>
            <person name="Haridas S."/>
            <person name="Albert R."/>
            <person name="Binder M."/>
            <person name="Bloem J."/>
            <person name="Labutti K."/>
            <person name="Salamov A."/>
            <person name="Andreopoulos B."/>
            <person name="Baker S."/>
            <person name="Barry K."/>
            <person name="Bills G."/>
            <person name="Bluhm B."/>
            <person name="Cannon C."/>
            <person name="Castanera R."/>
            <person name="Culley D."/>
            <person name="Daum C."/>
            <person name="Ezra D."/>
            <person name="Gonzalez J."/>
            <person name="Henrissat B."/>
            <person name="Kuo A."/>
            <person name="Liang C."/>
            <person name="Lipzen A."/>
            <person name="Lutzoni F."/>
            <person name="Magnuson J."/>
            <person name="Mondo S."/>
            <person name="Nolan M."/>
            <person name="Ohm R."/>
            <person name="Pangilinan J."/>
            <person name="Park H.-J."/>
            <person name="Ramirez L."/>
            <person name="Alfaro M."/>
            <person name="Sun H."/>
            <person name="Tritt A."/>
            <person name="Yoshinaga Y."/>
            <person name="Zwiers L.-H."/>
            <person name="Turgeon B."/>
            <person name="Goodwin S."/>
            <person name="Spatafora J."/>
            <person name="Crous P."/>
            <person name="Grigoriev I."/>
        </authorList>
    </citation>
    <scope>NUCLEOTIDE SEQUENCE</scope>
    <source>
        <strain evidence="11">CBS 119925</strain>
    </source>
</reference>
<dbReference type="PANTHER" id="PTHR15959:SF0">
    <property type="entry name" value="SYNTAXIN-18"/>
    <property type="match status" value="1"/>
</dbReference>
<organism evidence="11 12">
    <name type="scientific">Sporormia fimetaria CBS 119925</name>
    <dbReference type="NCBI Taxonomy" id="1340428"/>
    <lineage>
        <taxon>Eukaryota</taxon>
        <taxon>Fungi</taxon>
        <taxon>Dikarya</taxon>
        <taxon>Ascomycota</taxon>
        <taxon>Pezizomycotina</taxon>
        <taxon>Dothideomycetes</taxon>
        <taxon>Pleosporomycetidae</taxon>
        <taxon>Pleosporales</taxon>
        <taxon>Sporormiaceae</taxon>
        <taxon>Sporormia</taxon>
    </lineage>
</organism>
<keyword evidence="12" id="KW-1185">Reference proteome</keyword>
<dbReference type="Pfam" id="PF10496">
    <property type="entry name" value="Syntaxin-18_N"/>
    <property type="match status" value="1"/>
</dbReference>
<dbReference type="Gene3D" id="1.20.5.110">
    <property type="match status" value="1"/>
</dbReference>
<evidence type="ECO:0000256" key="2">
    <source>
        <dbReference type="ARBA" id="ARBA00009063"/>
    </source>
</evidence>
<evidence type="ECO:0000256" key="8">
    <source>
        <dbReference type="ARBA" id="ARBA00023136"/>
    </source>
</evidence>
<evidence type="ECO:0000256" key="5">
    <source>
        <dbReference type="ARBA" id="ARBA00022927"/>
    </source>
</evidence>
<name>A0A6A6V764_9PLEO</name>
<accession>A0A6A6V764</accession>
<evidence type="ECO:0000256" key="9">
    <source>
        <dbReference type="SAM" id="MobiDB-lite"/>
    </source>
</evidence>
<evidence type="ECO:0000313" key="11">
    <source>
        <dbReference type="EMBL" id="KAF2746345.1"/>
    </source>
</evidence>
<dbReference type="GO" id="GO:0005783">
    <property type="term" value="C:endoplasmic reticulum"/>
    <property type="evidence" value="ECO:0007669"/>
    <property type="project" value="TreeGrafter"/>
</dbReference>
<keyword evidence="5" id="KW-0653">Protein transport</keyword>
<evidence type="ECO:0000256" key="6">
    <source>
        <dbReference type="ARBA" id="ARBA00022989"/>
    </source>
</evidence>
<dbReference type="InterPro" id="IPR019529">
    <property type="entry name" value="Syntaxin-18_N"/>
</dbReference>
<dbReference type="Proteomes" id="UP000799440">
    <property type="component" value="Unassembled WGS sequence"/>
</dbReference>
<evidence type="ECO:0000256" key="1">
    <source>
        <dbReference type="ARBA" id="ARBA00004211"/>
    </source>
</evidence>
<dbReference type="AlphaFoldDB" id="A0A6A6V764"/>
<comment type="similarity">
    <text evidence="2">Belongs to the syntaxin family.</text>
</comment>
<evidence type="ECO:0000259" key="10">
    <source>
        <dbReference type="PROSITE" id="PS50192"/>
    </source>
</evidence>
<keyword evidence="4" id="KW-0812">Transmembrane</keyword>
<keyword evidence="8" id="KW-0472">Membrane</keyword>
<keyword evidence="3" id="KW-0813">Transport</keyword>
<protein>
    <recommendedName>
        <fullName evidence="10">t-SNARE coiled-coil homology domain-containing protein</fullName>
    </recommendedName>
</protein>
<dbReference type="OrthoDB" id="342981at2759"/>
<dbReference type="EMBL" id="MU006578">
    <property type="protein sequence ID" value="KAF2746345.1"/>
    <property type="molecule type" value="Genomic_DNA"/>
</dbReference>
<sequence>MDLTSDFNLLLRSHGCSSIERGEFHVDELEEFLKEAYRIRGHIVELHTYLRSIRQSYLSIARPPRRKQNARLNGSSLGPDADAKHLTDKQRDEIDANAKQLLRELNHAVKGLSDTEQIRQEAERTIAYKKRARQGLGVIGRWAAGGALTAKSPEEELEEARANTIKVHRESIIWYLQRQLEECGRFQTSMMEIRLAREVEKSKSILYKARGTMPAMGGSSDANFDAAKEYRSTVARQQDEEAKAVEQQLDPEQLQLFAQENQDMLKHYEDTLDQVRMAEKSLLEISELQTTLATNLSVQAAHIDQLVEDSHLTAENVGSGNRELQRATERRSTAQMVFYGTSAFCLTLILWDLFI</sequence>
<keyword evidence="6" id="KW-1133">Transmembrane helix</keyword>
<feature type="region of interest" description="Disordered" evidence="9">
    <location>
        <begin position="64"/>
        <end position="87"/>
    </location>
</feature>
<dbReference type="PROSITE" id="PS50192">
    <property type="entry name" value="T_SNARE"/>
    <property type="match status" value="1"/>
</dbReference>
<proteinExistence type="inferred from homology"/>
<evidence type="ECO:0000256" key="3">
    <source>
        <dbReference type="ARBA" id="ARBA00022448"/>
    </source>
</evidence>
<feature type="domain" description="T-SNARE coiled-coil homology" evidence="10">
    <location>
        <begin position="265"/>
        <end position="327"/>
    </location>
</feature>
<dbReference type="GO" id="GO:0031201">
    <property type="term" value="C:SNARE complex"/>
    <property type="evidence" value="ECO:0007669"/>
    <property type="project" value="TreeGrafter"/>
</dbReference>